<dbReference type="Proteomes" id="UP000184600">
    <property type="component" value="Unassembled WGS sequence"/>
</dbReference>
<evidence type="ECO:0000313" key="1">
    <source>
        <dbReference type="EMBL" id="SHO56353.1"/>
    </source>
</evidence>
<name>A0A1M7YUW8_9VIBR</name>
<sequence length="126" mass="14755">MEQFHQVRAVFDYTSFLEALTLKKWTFFEAIQSVCLSGRLKSFVSAKVKLSPEERLWQNAMHYLSMHYSDELNLLTLLKIAKSEGIHELKIMMPYALDESQLQDIESHSELIVHLIQEVDELKIQL</sequence>
<proteinExistence type="predicted"/>
<dbReference type="RefSeq" id="WP_073582249.1">
    <property type="nucleotide sequence ID" value="NZ_AP024897.1"/>
</dbReference>
<reference evidence="2" key="1">
    <citation type="submission" date="2016-12" db="EMBL/GenBank/DDBJ databases">
        <authorList>
            <person name="Rodrigo-Torres L."/>
            <person name="Arahal R.D."/>
            <person name="Lucena T."/>
        </authorList>
    </citation>
    <scope>NUCLEOTIDE SEQUENCE [LARGE SCALE GENOMIC DNA]</scope>
</reference>
<dbReference type="OrthoDB" id="6488871at2"/>
<gene>
    <name evidence="1" type="ORF">VQ7734_02122</name>
</gene>
<evidence type="ECO:0000313" key="2">
    <source>
        <dbReference type="Proteomes" id="UP000184600"/>
    </source>
</evidence>
<accession>A0A1M7YUW8</accession>
<organism evidence="1 2">
    <name type="scientific">Vibrio quintilis</name>
    <dbReference type="NCBI Taxonomy" id="1117707"/>
    <lineage>
        <taxon>Bacteria</taxon>
        <taxon>Pseudomonadati</taxon>
        <taxon>Pseudomonadota</taxon>
        <taxon>Gammaproteobacteria</taxon>
        <taxon>Vibrionales</taxon>
        <taxon>Vibrionaceae</taxon>
        <taxon>Vibrio</taxon>
    </lineage>
</organism>
<dbReference type="EMBL" id="FRFG01000025">
    <property type="protein sequence ID" value="SHO56353.1"/>
    <property type="molecule type" value="Genomic_DNA"/>
</dbReference>
<protein>
    <submittedName>
        <fullName evidence="1">Uncharacterized protein</fullName>
    </submittedName>
</protein>
<dbReference type="AlphaFoldDB" id="A0A1M7YUW8"/>
<keyword evidence="2" id="KW-1185">Reference proteome</keyword>